<dbReference type="InterPro" id="IPR042100">
    <property type="entry name" value="Bug_dom1"/>
</dbReference>
<sequence>MRRTKKLVANMVALAMAASLAGCSGGGGATQTAAATAGAAEGTTAAAAETTAKNDSGFPTKQINLIIQAAPGGESDSTGRLIAQTMEQKLGVPVVCSNKTGASGAVAFQYVRSQAADGYTIGICPAEITMVHALGYSDVVPDDMDFLGGACETPSAIIVSAKAPYNTLQEFVDYCKENPGTVVSGTSGAGSTMHIGSEVFAREAGVQFSYVPFDGSGPAITALMGGHVDLAVIGVLGAVAGVESGDLKVLAILGEERSPVLPDVPTASEEGIEAYYSTWVGLYAPKGLPADVKDTLEAAVKEGVEGAPYVEFTESKGLTRKYRDAAEFTEFVNENFAMYEELIPSLELK</sequence>
<dbReference type="CDD" id="cd07012">
    <property type="entry name" value="PBP2_Bug_TTT"/>
    <property type="match status" value="1"/>
</dbReference>
<proteinExistence type="inferred from homology"/>
<reference evidence="4" key="1">
    <citation type="submission" date="2016-10" db="EMBL/GenBank/DDBJ databases">
        <authorList>
            <person name="Varghese N."/>
            <person name="Submissions S."/>
        </authorList>
    </citation>
    <scope>NUCLEOTIDE SEQUENCE [LARGE SCALE GENOMIC DNA]</scope>
    <source>
        <strain evidence="4">NLAE-zl-G277</strain>
    </source>
</reference>
<dbReference type="Proteomes" id="UP000198508">
    <property type="component" value="Unassembled WGS sequence"/>
</dbReference>
<keyword evidence="2" id="KW-0732">Signal</keyword>
<name>A0A1I0BQG5_9FIRM</name>
<dbReference type="SUPFAM" id="SSF53850">
    <property type="entry name" value="Periplasmic binding protein-like II"/>
    <property type="match status" value="1"/>
</dbReference>
<dbReference type="Pfam" id="PF03401">
    <property type="entry name" value="TctC"/>
    <property type="match status" value="1"/>
</dbReference>
<evidence type="ECO:0000256" key="2">
    <source>
        <dbReference type="SAM" id="SignalP"/>
    </source>
</evidence>
<dbReference type="STRING" id="460384.SAMN05216313_10284"/>
<feature type="signal peptide" evidence="2">
    <location>
        <begin position="1"/>
        <end position="21"/>
    </location>
</feature>
<feature type="chain" id="PRO_5038740754" evidence="2">
    <location>
        <begin position="22"/>
        <end position="349"/>
    </location>
</feature>
<dbReference type="PIRSF" id="PIRSF017082">
    <property type="entry name" value="YflP"/>
    <property type="match status" value="1"/>
</dbReference>
<dbReference type="PROSITE" id="PS51257">
    <property type="entry name" value="PROKAR_LIPOPROTEIN"/>
    <property type="match status" value="1"/>
</dbReference>
<gene>
    <name evidence="3" type="ORF">SAMN05216313_10284</name>
</gene>
<organism evidence="3 4">
    <name type="scientific">Enterocloster lavalensis</name>
    <dbReference type="NCBI Taxonomy" id="460384"/>
    <lineage>
        <taxon>Bacteria</taxon>
        <taxon>Bacillati</taxon>
        <taxon>Bacillota</taxon>
        <taxon>Clostridia</taxon>
        <taxon>Lachnospirales</taxon>
        <taxon>Lachnospiraceae</taxon>
        <taxon>Enterocloster</taxon>
    </lineage>
</organism>
<dbReference type="InterPro" id="IPR005064">
    <property type="entry name" value="BUG"/>
</dbReference>
<comment type="similarity">
    <text evidence="1">Belongs to the UPF0065 (bug) family.</text>
</comment>
<dbReference type="PANTHER" id="PTHR42928">
    <property type="entry name" value="TRICARBOXYLATE-BINDING PROTEIN"/>
    <property type="match status" value="1"/>
</dbReference>
<dbReference type="EMBL" id="FOIM01000002">
    <property type="protein sequence ID" value="SET09295.1"/>
    <property type="molecule type" value="Genomic_DNA"/>
</dbReference>
<dbReference type="RefSeq" id="WP_166434528.1">
    <property type="nucleotide sequence ID" value="NZ_CABJCG010000001.1"/>
</dbReference>
<keyword evidence="3" id="KW-0675">Receptor</keyword>
<protein>
    <submittedName>
        <fullName evidence="3">Tripartite-type tricarboxylate transporter, receptor component TctC</fullName>
    </submittedName>
</protein>
<dbReference type="Gene3D" id="3.40.190.10">
    <property type="entry name" value="Periplasmic binding protein-like II"/>
    <property type="match status" value="1"/>
</dbReference>
<accession>A0A1I0BQG5</accession>
<dbReference type="GeneID" id="93278850"/>
<dbReference type="PANTHER" id="PTHR42928:SF5">
    <property type="entry name" value="BLR1237 PROTEIN"/>
    <property type="match status" value="1"/>
</dbReference>
<evidence type="ECO:0000313" key="4">
    <source>
        <dbReference type="Proteomes" id="UP000198508"/>
    </source>
</evidence>
<evidence type="ECO:0000313" key="3">
    <source>
        <dbReference type="EMBL" id="SET09295.1"/>
    </source>
</evidence>
<evidence type="ECO:0000256" key="1">
    <source>
        <dbReference type="ARBA" id="ARBA00006987"/>
    </source>
</evidence>
<dbReference type="AlphaFoldDB" id="A0A1I0BQG5"/>
<keyword evidence="4" id="KW-1185">Reference proteome</keyword>
<dbReference type="Gene3D" id="3.40.190.150">
    <property type="entry name" value="Bordetella uptake gene, domain 1"/>
    <property type="match status" value="1"/>
</dbReference>